<keyword evidence="3" id="KW-0540">Nuclease</keyword>
<dbReference type="InterPro" id="IPR037038">
    <property type="entry name" value="HepT-like_sf"/>
</dbReference>
<evidence type="ECO:0000313" key="7">
    <source>
        <dbReference type="EMBL" id="MDJ1178772.1"/>
    </source>
</evidence>
<evidence type="ECO:0000256" key="6">
    <source>
        <dbReference type="ARBA" id="ARBA00024207"/>
    </source>
</evidence>
<keyword evidence="5" id="KW-0378">Hydrolase</keyword>
<proteinExistence type="inferred from homology"/>
<organism evidence="7 8">
    <name type="scientific">Roseofilum halophilum BLCC-M91</name>
    <dbReference type="NCBI Taxonomy" id="3022259"/>
    <lineage>
        <taxon>Bacteria</taxon>
        <taxon>Bacillati</taxon>
        <taxon>Cyanobacteriota</taxon>
        <taxon>Cyanophyceae</taxon>
        <taxon>Desertifilales</taxon>
        <taxon>Desertifilaceae</taxon>
        <taxon>Roseofilum</taxon>
        <taxon>Roseofilum halophilum</taxon>
    </lineage>
</organism>
<evidence type="ECO:0000256" key="5">
    <source>
        <dbReference type="ARBA" id="ARBA00022801"/>
    </source>
</evidence>
<keyword evidence="2" id="KW-1277">Toxin-antitoxin system</keyword>
<dbReference type="Pfam" id="PF01934">
    <property type="entry name" value="HepT-like"/>
    <property type="match status" value="1"/>
</dbReference>
<dbReference type="Gene3D" id="1.20.120.580">
    <property type="entry name" value="bsu32300-like"/>
    <property type="match status" value="1"/>
</dbReference>
<dbReference type="InterPro" id="IPR051813">
    <property type="entry name" value="HepT_RNase_toxin"/>
</dbReference>
<dbReference type="RefSeq" id="WP_283762084.1">
    <property type="nucleotide sequence ID" value="NZ_JAQPOK010000066.1"/>
</dbReference>
<keyword evidence="1" id="KW-0597">Phosphoprotein</keyword>
<protein>
    <submittedName>
        <fullName evidence="7">DUF86 domain-containing protein</fullName>
    </submittedName>
</protein>
<dbReference type="PANTHER" id="PTHR34139:SF1">
    <property type="entry name" value="RNASE MJ1380-RELATED"/>
    <property type="match status" value="1"/>
</dbReference>
<evidence type="ECO:0000313" key="8">
    <source>
        <dbReference type="Proteomes" id="UP001231370"/>
    </source>
</evidence>
<evidence type="ECO:0000256" key="1">
    <source>
        <dbReference type="ARBA" id="ARBA00022553"/>
    </source>
</evidence>
<comment type="similarity">
    <text evidence="6">Belongs to the HepT RNase toxin family.</text>
</comment>
<comment type="caution">
    <text evidence="7">The sequence shown here is derived from an EMBL/GenBank/DDBJ whole genome shotgun (WGS) entry which is preliminary data.</text>
</comment>
<evidence type="ECO:0000256" key="4">
    <source>
        <dbReference type="ARBA" id="ARBA00022741"/>
    </source>
</evidence>
<dbReference type="InterPro" id="IPR008201">
    <property type="entry name" value="HepT-like"/>
</dbReference>
<gene>
    <name evidence="7" type="ORF">PJF56_07850</name>
</gene>
<dbReference type="PANTHER" id="PTHR34139">
    <property type="entry name" value="UPF0331 PROTEIN MJ0127"/>
    <property type="match status" value="1"/>
</dbReference>
<accession>A0ABT7BHV5</accession>
<sequence length="126" mass="14756">MNKQKSPLFFLYHIKESIEAIAIHIQHGKESFLTNRTVKMAVLRELEIIGEAANKLPDELKNQYPSVPWRDITDFRNILAHHYWAIDLETVWNIIHNPDKLPDLKTQVETCIQELENRSPSTPNQK</sequence>
<keyword evidence="4" id="KW-0547">Nucleotide-binding</keyword>
<dbReference type="Proteomes" id="UP001231370">
    <property type="component" value="Unassembled WGS sequence"/>
</dbReference>
<dbReference type="EMBL" id="JAQPOK010000066">
    <property type="protein sequence ID" value="MDJ1178772.1"/>
    <property type="molecule type" value="Genomic_DNA"/>
</dbReference>
<name>A0ABT7BHV5_9CYAN</name>
<keyword evidence="8" id="KW-1185">Reference proteome</keyword>
<reference evidence="7 8" key="1">
    <citation type="submission" date="2023-01" db="EMBL/GenBank/DDBJ databases">
        <title>Novel diversity within Roseofilum (Cyanobacteria; Desertifilaceae) from marine benthic mats with descriptions of four novel species.</title>
        <authorList>
            <person name="Wang Y."/>
            <person name="Berthold D.E."/>
            <person name="Hu J."/>
            <person name="Lefler F.W."/>
            <person name="Laughinghouse H.D. IV."/>
        </authorList>
    </citation>
    <scope>NUCLEOTIDE SEQUENCE [LARGE SCALE GENOMIC DNA]</scope>
    <source>
        <strain evidence="7 8">BLCC-M91</strain>
    </source>
</reference>
<evidence type="ECO:0000256" key="2">
    <source>
        <dbReference type="ARBA" id="ARBA00022649"/>
    </source>
</evidence>
<evidence type="ECO:0000256" key="3">
    <source>
        <dbReference type="ARBA" id="ARBA00022722"/>
    </source>
</evidence>